<dbReference type="PANTHER" id="PTHR28097:SF1">
    <property type="entry name" value="PHEROMONE A FACTOR RECEPTOR"/>
    <property type="match status" value="1"/>
</dbReference>
<evidence type="ECO:0000256" key="10">
    <source>
        <dbReference type="SAM" id="Phobius"/>
    </source>
</evidence>
<accession>A0AAI9T275</accession>
<dbReference type="InterPro" id="IPR001499">
    <property type="entry name" value="GPCR_STE3"/>
</dbReference>
<feature type="transmembrane region" description="Helical" evidence="10">
    <location>
        <begin position="163"/>
        <end position="183"/>
    </location>
</feature>
<evidence type="ECO:0000256" key="9">
    <source>
        <dbReference type="ARBA" id="ARBA00023224"/>
    </source>
</evidence>
<protein>
    <submittedName>
        <fullName evidence="11">STE3</fullName>
    </submittedName>
</protein>
<gene>
    <name evidence="11" type="ORF">KGF56_000109</name>
</gene>
<dbReference type="RefSeq" id="XP_049182766.1">
    <property type="nucleotide sequence ID" value="XM_049322175.1"/>
</dbReference>
<evidence type="ECO:0000313" key="12">
    <source>
        <dbReference type="Proteomes" id="UP001202479"/>
    </source>
</evidence>
<evidence type="ECO:0000256" key="7">
    <source>
        <dbReference type="ARBA" id="ARBA00023136"/>
    </source>
</evidence>
<keyword evidence="4 10" id="KW-0812">Transmembrane</keyword>
<sequence length="399" mass="45211">MNSSAAGTAAFAFIAFFLLIPAFIWHGKCRNIAATLLIFWLMLIDLIGFVNTMIWSGADFDQVYSGKGWCDLTLKLEVGASIGKLCAITCISMNLYMILCAQKPIFMDSKSWKKIVIDLAICLVFPIFIMCVNYIIQSRRFAILRYRGCSAIYSNTNATIGLYLIWPIIWSFIAFVFAALTLYKYIQKRKDVKDILMCTNSGLNIKRFARLLLFCVLVIFGMMPLAIFYFVDSVGTIREPFHWSQVHDDKLWGVIEYYDFGYITVADKLVNSMLSIIAFLLFGLGSDALQMYKSLFRKFSQNTVTETLPLSKQSTYVQNGGTPTKFNSPNSQFSRGTNFSDPTMREFDDFTDVIKDLGIDQTDVARNVDQEKGATSLVECDEKGLGGDFLYTYEVKQKP</sequence>
<keyword evidence="5 10" id="KW-1133">Transmembrane helix</keyword>
<evidence type="ECO:0000256" key="2">
    <source>
        <dbReference type="ARBA" id="ARBA00011085"/>
    </source>
</evidence>
<keyword evidence="12" id="KW-1185">Reference proteome</keyword>
<keyword evidence="7 10" id="KW-0472">Membrane</keyword>
<evidence type="ECO:0000256" key="8">
    <source>
        <dbReference type="ARBA" id="ARBA00023170"/>
    </source>
</evidence>
<keyword evidence="8" id="KW-0675">Receptor</keyword>
<comment type="caution">
    <text evidence="11">The sequence shown here is derived from an EMBL/GenBank/DDBJ whole genome shotgun (WGS) entry which is preliminary data.</text>
</comment>
<evidence type="ECO:0000313" key="11">
    <source>
        <dbReference type="EMBL" id="KAI3407021.1"/>
    </source>
</evidence>
<evidence type="ECO:0000256" key="3">
    <source>
        <dbReference type="ARBA" id="ARBA00022507"/>
    </source>
</evidence>
<dbReference type="GO" id="GO:0000750">
    <property type="term" value="P:pheromone-dependent signal transduction involved in conjugation with cellular fusion"/>
    <property type="evidence" value="ECO:0007669"/>
    <property type="project" value="TreeGrafter"/>
</dbReference>
<dbReference type="PANTHER" id="PTHR28097">
    <property type="entry name" value="PHEROMONE A FACTOR RECEPTOR"/>
    <property type="match status" value="1"/>
</dbReference>
<keyword evidence="3" id="KW-0589">Pheromone response</keyword>
<feature type="transmembrane region" description="Helical" evidence="10">
    <location>
        <begin position="211"/>
        <end position="231"/>
    </location>
</feature>
<dbReference type="EMBL" id="JAHUZD010000018">
    <property type="protein sequence ID" value="KAI3407021.1"/>
    <property type="molecule type" value="Genomic_DNA"/>
</dbReference>
<comment type="subcellular location">
    <subcellularLocation>
        <location evidence="1">Membrane</location>
        <topology evidence="1">Multi-pass membrane protein</topology>
    </subcellularLocation>
</comment>
<dbReference type="CDD" id="cd14966">
    <property type="entry name" value="7tmD_STE3"/>
    <property type="match status" value="1"/>
</dbReference>
<proteinExistence type="inferred from homology"/>
<dbReference type="GO" id="GO:0004932">
    <property type="term" value="F:mating-type factor pheromone receptor activity"/>
    <property type="evidence" value="ECO:0007669"/>
    <property type="project" value="InterPro"/>
</dbReference>
<feature type="transmembrane region" description="Helical" evidence="10">
    <location>
        <begin position="78"/>
        <end position="99"/>
    </location>
</feature>
<evidence type="ECO:0000256" key="4">
    <source>
        <dbReference type="ARBA" id="ARBA00022692"/>
    </source>
</evidence>
<comment type="similarity">
    <text evidence="2">Belongs to the G-protein coupled receptor 4 family.</text>
</comment>
<keyword evidence="6" id="KW-0297">G-protein coupled receptor</keyword>
<feature type="transmembrane region" description="Helical" evidence="10">
    <location>
        <begin position="115"/>
        <end position="136"/>
    </location>
</feature>
<dbReference type="Pfam" id="PF02076">
    <property type="entry name" value="STE3"/>
    <property type="match status" value="1"/>
</dbReference>
<dbReference type="GeneID" id="73377726"/>
<keyword evidence="9" id="KW-0807">Transducer</keyword>
<name>A0AAI9T275_9ASCO</name>
<reference evidence="11" key="1">
    <citation type="journal article" date="2022" name="DNA Res.">
        <title>Genome analysis of five recently described species of the CUG-Ser clade uncovers Candida theae as a new hybrid lineage with pathogenic potential in the Candida parapsilosis species complex.</title>
        <authorList>
            <person name="Mixao V."/>
            <person name="Del Olmo V."/>
            <person name="Hegedusova E."/>
            <person name="Saus E."/>
            <person name="Pryszcz L."/>
            <person name="Cillingova A."/>
            <person name="Nosek J."/>
            <person name="Gabaldon T."/>
        </authorList>
    </citation>
    <scope>NUCLEOTIDE SEQUENCE</scope>
    <source>
        <strain evidence="11">CBS 10844</strain>
    </source>
</reference>
<dbReference type="Proteomes" id="UP001202479">
    <property type="component" value="Unassembled WGS sequence"/>
</dbReference>
<dbReference type="PRINTS" id="PR00899">
    <property type="entry name" value="GPCRSTE3"/>
</dbReference>
<dbReference type="GO" id="GO:0005886">
    <property type="term" value="C:plasma membrane"/>
    <property type="evidence" value="ECO:0007669"/>
    <property type="project" value="TreeGrafter"/>
</dbReference>
<dbReference type="AlphaFoldDB" id="A0AAI9T275"/>
<evidence type="ECO:0000256" key="1">
    <source>
        <dbReference type="ARBA" id="ARBA00004141"/>
    </source>
</evidence>
<feature type="transmembrane region" description="Helical" evidence="10">
    <location>
        <begin position="6"/>
        <end position="25"/>
    </location>
</feature>
<feature type="transmembrane region" description="Helical" evidence="10">
    <location>
        <begin position="37"/>
        <end position="58"/>
    </location>
</feature>
<organism evidence="11 12">
    <name type="scientific">Candida oxycetoniae</name>
    <dbReference type="NCBI Taxonomy" id="497107"/>
    <lineage>
        <taxon>Eukaryota</taxon>
        <taxon>Fungi</taxon>
        <taxon>Dikarya</taxon>
        <taxon>Ascomycota</taxon>
        <taxon>Saccharomycotina</taxon>
        <taxon>Pichiomycetes</taxon>
        <taxon>Debaryomycetaceae</taxon>
        <taxon>Candida/Lodderomyces clade</taxon>
        <taxon>Candida</taxon>
    </lineage>
</organism>
<evidence type="ECO:0000256" key="6">
    <source>
        <dbReference type="ARBA" id="ARBA00023040"/>
    </source>
</evidence>
<feature type="transmembrane region" description="Helical" evidence="10">
    <location>
        <begin position="269"/>
        <end position="289"/>
    </location>
</feature>
<evidence type="ECO:0000256" key="5">
    <source>
        <dbReference type="ARBA" id="ARBA00022989"/>
    </source>
</evidence>